<dbReference type="InterPro" id="IPR009057">
    <property type="entry name" value="Homeodomain-like_sf"/>
</dbReference>
<dbReference type="Pfam" id="PF00440">
    <property type="entry name" value="TetR_N"/>
    <property type="match status" value="1"/>
</dbReference>
<evidence type="ECO:0000256" key="2">
    <source>
        <dbReference type="PROSITE-ProRule" id="PRU00335"/>
    </source>
</evidence>
<evidence type="ECO:0000256" key="1">
    <source>
        <dbReference type="ARBA" id="ARBA00023125"/>
    </source>
</evidence>
<evidence type="ECO:0000259" key="3">
    <source>
        <dbReference type="PROSITE" id="PS50977"/>
    </source>
</evidence>
<dbReference type="PRINTS" id="PR00455">
    <property type="entry name" value="HTHTETR"/>
</dbReference>
<name>A0A847U6Z3_9EURY</name>
<dbReference type="Gene3D" id="1.10.357.10">
    <property type="entry name" value="Tetracycline Repressor, domain 2"/>
    <property type="match status" value="1"/>
</dbReference>
<dbReference type="InterPro" id="IPR001647">
    <property type="entry name" value="HTH_TetR"/>
</dbReference>
<dbReference type="PROSITE" id="PS50977">
    <property type="entry name" value="HTH_TETR_2"/>
    <property type="match status" value="1"/>
</dbReference>
<dbReference type="PANTHER" id="PTHR43479">
    <property type="entry name" value="ACREF/ENVCD OPERON REPRESSOR-RELATED"/>
    <property type="match status" value="1"/>
</dbReference>
<dbReference type="RefSeq" id="WP_080506751.1">
    <property type="nucleotide sequence ID" value="NZ_WOWB01000004.1"/>
</dbReference>
<dbReference type="PROSITE" id="PS01081">
    <property type="entry name" value="HTH_TETR_1"/>
    <property type="match status" value="1"/>
</dbReference>
<dbReference type="GO" id="GO:0003677">
    <property type="term" value="F:DNA binding"/>
    <property type="evidence" value="ECO:0007669"/>
    <property type="project" value="UniProtKB-UniRule"/>
</dbReference>
<dbReference type="PANTHER" id="PTHR43479:SF11">
    <property type="entry name" value="ACREF_ENVCD OPERON REPRESSOR-RELATED"/>
    <property type="match status" value="1"/>
</dbReference>
<dbReference type="AlphaFoldDB" id="A0A847U6Z3"/>
<reference evidence="4" key="1">
    <citation type="submission" date="2019-12" db="EMBL/GenBank/DDBJ databases">
        <title>The whole-genome sequencing of Haloarcula japonica strain pws8.</title>
        <authorList>
            <person name="Verma D.K."/>
            <person name="Gopal K."/>
            <person name="Prasad E.S."/>
        </authorList>
    </citation>
    <scope>NUCLEOTIDE SEQUENCE</scope>
    <source>
        <strain evidence="4">Pws8</strain>
    </source>
</reference>
<dbReference type="SUPFAM" id="SSF46689">
    <property type="entry name" value="Homeodomain-like"/>
    <property type="match status" value="1"/>
</dbReference>
<comment type="caution">
    <text evidence="4">The sequence shown here is derived from an EMBL/GenBank/DDBJ whole genome shotgun (WGS) entry which is preliminary data.</text>
</comment>
<gene>
    <name evidence="4" type="ORF">GOC83_18280</name>
</gene>
<keyword evidence="1 2" id="KW-0238">DNA-binding</keyword>
<proteinExistence type="predicted"/>
<sequence>MPRFTDERREEVRESLLQAGRELFEKHGLEGTSIAELTDDADIATGTFYSFFESKEGLLARILQHEAEAVYVELQETLRHHEDDPATGLREFLDIASDSLVSNPLFRGTIARDERERLRDELDEETLHSTRLEKLSVLIPQLKDWQRRGLIIQEDAEIIALALIYVSYLPLHRDEFRKGQYTMVRDFLFDLVVSSIVIE</sequence>
<protein>
    <submittedName>
        <fullName evidence="4">TetR family transcriptional regulator</fullName>
    </submittedName>
</protein>
<dbReference type="InterPro" id="IPR023772">
    <property type="entry name" value="DNA-bd_HTH_TetR-type_CS"/>
</dbReference>
<dbReference type="Proteomes" id="UP000610611">
    <property type="component" value="Unassembled WGS sequence"/>
</dbReference>
<dbReference type="InterPro" id="IPR050624">
    <property type="entry name" value="HTH-type_Tx_Regulator"/>
</dbReference>
<evidence type="ECO:0000313" key="5">
    <source>
        <dbReference type="Proteomes" id="UP000610611"/>
    </source>
</evidence>
<feature type="domain" description="HTH tetR-type" evidence="3">
    <location>
        <begin position="10"/>
        <end position="70"/>
    </location>
</feature>
<evidence type="ECO:0000313" key="4">
    <source>
        <dbReference type="EMBL" id="NLV08077.1"/>
    </source>
</evidence>
<organism evidence="4 5">
    <name type="scientific">Haloarcula rubripromontorii</name>
    <dbReference type="NCBI Taxonomy" id="1705562"/>
    <lineage>
        <taxon>Archaea</taxon>
        <taxon>Methanobacteriati</taxon>
        <taxon>Methanobacteriota</taxon>
        <taxon>Stenosarchaea group</taxon>
        <taxon>Halobacteria</taxon>
        <taxon>Halobacteriales</taxon>
        <taxon>Haloarculaceae</taxon>
        <taxon>Haloarcula</taxon>
    </lineage>
</organism>
<feature type="DNA-binding region" description="H-T-H motif" evidence="2">
    <location>
        <begin position="33"/>
        <end position="52"/>
    </location>
</feature>
<dbReference type="EMBL" id="WOWB01000004">
    <property type="protein sequence ID" value="NLV08077.1"/>
    <property type="molecule type" value="Genomic_DNA"/>
</dbReference>
<accession>A0A847U6Z3</accession>